<reference evidence="8" key="1">
    <citation type="journal article" date="2019" name="Int. J. Syst. Evol. Microbiol.">
        <title>The Global Catalogue of Microorganisms (GCM) 10K type strain sequencing project: providing services to taxonomists for standard genome sequencing and annotation.</title>
        <authorList>
            <consortium name="The Broad Institute Genomics Platform"/>
            <consortium name="The Broad Institute Genome Sequencing Center for Infectious Disease"/>
            <person name="Wu L."/>
            <person name="Ma J."/>
        </authorList>
    </citation>
    <scope>NUCLEOTIDE SEQUENCE [LARGE SCALE GENOMIC DNA]</scope>
    <source>
        <strain evidence="8">KCTC 42730</strain>
    </source>
</reference>
<dbReference type="InterPro" id="IPR036573">
    <property type="entry name" value="CBM_sf_5/12"/>
</dbReference>
<dbReference type="RefSeq" id="WP_377119739.1">
    <property type="nucleotide sequence ID" value="NZ_JBHRSD010000001.1"/>
</dbReference>
<evidence type="ECO:0000256" key="1">
    <source>
        <dbReference type="ARBA" id="ARBA00022670"/>
    </source>
</evidence>
<keyword evidence="8" id="KW-1185">Reference proteome</keyword>
<keyword evidence="3" id="KW-1015">Disulfide bond</keyword>
<evidence type="ECO:0000256" key="2">
    <source>
        <dbReference type="ARBA" id="ARBA00022801"/>
    </source>
</evidence>
<keyword evidence="1 4" id="KW-0645">Protease</keyword>
<protein>
    <submittedName>
        <fullName evidence="7">Trypsin-like serine protease</fullName>
        <ecNumber evidence="7">3.4.21.-</ecNumber>
    </submittedName>
</protein>
<evidence type="ECO:0000313" key="8">
    <source>
        <dbReference type="Proteomes" id="UP001595453"/>
    </source>
</evidence>
<evidence type="ECO:0000259" key="6">
    <source>
        <dbReference type="PROSITE" id="PS50240"/>
    </source>
</evidence>
<dbReference type="EMBL" id="JBHRSD010000001">
    <property type="protein sequence ID" value="MFC3030975.1"/>
    <property type="molecule type" value="Genomic_DNA"/>
</dbReference>
<evidence type="ECO:0000256" key="4">
    <source>
        <dbReference type="RuleBase" id="RU363034"/>
    </source>
</evidence>
<organism evidence="7 8">
    <name type="scientific">Pseudoalteromonas fenneropenaei</name>
    <dbReference type="NCBI Taxonomy" id="1737459"/>
    <lineage>
        <taxon>Bacteria</taxon>
        <taxon>Pseudomonadati</taxon>
        <taxon>Pseudomonadota</taxon>
        <taxon>Gammaproteobacteria</taxon>
        <taxon>Alteromonadales</taxon>
        <taxon>Pseudoalteromonadaceae</taxon>
        <taxon>Pseudoalteromonas</taxon>
    </lineage>
</organism>
<dbReference type="InterPro" id="IPR018114">
    <property type="entry name" value="TRYPSIN_HIS"/>
</dbReference>
<dbReference type="SMART" id="SM00495">
    <property type="entry name" value="ChtBD3"/>
    <property type="match status" value="1"/>
</dbReference>
<feature type="signal peptide" evidence="5">
    <location>
        <begin position="1"/>
        <end position="26"/>
    </location>
</feature>
<dbReference type="InterPro" id="IPR013783">
    <property type="entry name" value="Ig-like_fold"/>
</dbReference>
<feature type="domain" description="Peptidase S1" evidence="6">
    <location>
        <begin position="44"/>
        <end position="275"/>
    </location>
</feature>
<dbReference type="Pfam" id="PF02839">
    <property type="entry name" value="CBM_5_12"/>
    <property type="match status" value="1"/>
</dbReference>
<keyword evidence="5" id="KW-0732">Signal</keyword>
<dbReference type="Gene3D" id="2.60.40.10">
    <property type="entry name" value="Immunoglobulins"/>
    <property type="match status" value="1"/>
</dbReference>
<comment type="caution">
    <text evidence="7">The sequence shown here is derived from an EMBL/GenBank/DDBJ whole genome shotgun (WGS) entry which is preliminary data.</text>
</comment>
<feature type="chain" id="PRO_5045652035" evidence="5">
    <location>
        <begin position="27"/>
        <end position="440"/>
    </location>
</feature>
<dbReference type="InterPro" id="IPR003610">
    <property type="entry name" value="CBM5/12"/>
</dbReference>
<dbReference type="Pfam" id="PF00089">
    <property type="entry name" value="Trypsin"/>
    <property type="match status" value="1"/>
</dbReference>
<dbReference type="InterPro" id="IPR033116">
    <property type="entry name" value="TRYPSIN_SER"/>
</dbReference>
<dbReference type="Gene3D" id="2.40.10.10">
    <property type="entry name" value="Trypsin-like serine proteases"/>
    <property type="match status" value="1"/>
</dbReference>
<dbReference type="SUPFAM" id="SSF51055">
    <property type="entry name" value="Carbohydrate binding domain"/>
    <property type="match status" value="1"/>
</dbReference>
<keyword evidence="2 4" id="KW-0378">Hydrolase</keyword>
<dbReference type="PROSITE" id="PS50240">
    <property type="entry name" value="TRYPSIN_DOM"/>
    <property type="match status" value="1"/>
</dbReference>
<dbReference type="PRINTS" id="PR00722">
    <property type="entry name" value="CHYMOTRYPSIN"/>
</dbReference>
<dbReference type="SMART" id="SM00020">
    <property type="entry name" value="Tryp_SPc"/>
    <property type="match status" value="1"/>
</dbReference>
<gene>
    <name evidence="7" type="ORF">ACFOEE_00320</name>
</gene>
<dbReference type="InterPro" id="IPR001314">
    <property type="entry name" value="Peptidase_S1A"/>
</dbReference>
<dbReference type="InterPro" id="IPR009003">
    <property type="entry name" value="Peptidase_S1_PA"/>
</dbReference>
<evidence type="ECO:0000256" key="5">
    <source>
        <dbReference type="SAM" id="SignalP"/>
    </source>
</evidence>
<dbReference type="InterPro" id="IPR050127">
    <property type="entry name" value="Serine_Proteases_S1"/>
</dbReference>
<proteinExistence type="predicted"/>
<accession>A0ABV7CED8</accession>
<sequence>MRKFNMLATSVAVALSGAVVSMGVAAQKVELQDHGLGGEVTPQIVGGAPANTAEWPFYTQILNSNGTTAFCGGSYIGDGFVLTAAHCVNAKAAQFIDVKVAGFVLNGNDGDRIRVAQKYVHPQYNSSTLNHDIALLKLERLPRQGQAVQIASGSLSQYARNGDLLTVAGLGRLSEGGSRPSVLHEVDVPLVSDAVCQQSGGSYANVGDVAFCAGYAVGEKDSCSGDSGGPIVVRSGGQIVQLGAVSWGVGCARPAKYGVYADVAALRGWIDSIKLGGGSASLTYKPTQTLADFALYSVVSHRFDLRNSGTKAANLNAVVVSASGVASGLVVTADTCSNRALSVNQSCSVNVEFTAQQAGTAGVSFAFTEAASTTQHSATVTAQAIDKPACAGSWNENSIYQKPDRVTYNGKVYEAKWWTQGERPGTASVWLEVGVDSSCN</sequence>
<dbReference type="InterPro" id="IPR001254">
    <property type="entry name" value="Trypsin_dom"/>
</dbReference>
<dbReference type="EC" id="3.4.21.-" evidence="7"/>
<keyword evidence="4" id="KW-0720">Serine protease</keyword>
<dbReference type="Gene3D" id="2.10.10.20">
    <property type="entry name" value="Carbohydrate-binding module superfamily 5/12"/>
    <property type="match status" value="1"/>
</dbReference>
<evidence type="ECO:0000313" key="7">
    <source>
        <dbReference type="EMBL" id="MFC3030975.1"/>
    </source>
</evidence>
<dbReference type="CDD" id="cd12215">
    <property type="entry name" value="ChiC_BD"/>
    <property type="match status" value="1"/>
</dbReference>
<dbReference type="PANTHER" id="PTHR24264:SF54">
    <property type="entry name" value="PEPTIDASE S1 DOMAIN-CONTAINING PROTEIN"/>
    <property type="match status" value="1"/>
</dbReference>
<dbReference type="InterPro" id="IPR043504">
    <property type="entry name" value="Peptidase_S1_PA_chymotrypsin"/>
</dbReference>
<dbReference type="PROSITE" id="PS00135">
    <property type="entry name" value="TRYPSIN_SER"/>
    <property type="match status" value="1"/>
</dbReference>
<dbReference type="PANTHER" id="PTHR24264">
    <property type="entry name" value="TRYPSIN-RELATED"/>
    <property type="match status" value="1"/>
</dbReference>
<dbReference type="PROSITE" id="PS00134">
    <property type="entry name" value="TRYPSIN_HIS"/>
    <property type="match status" value="1"/>
</dbReference>
<evidence type="ECO:0000256" key="3">
    <source>
        <dbReference type="ARBA" id="ARBA00023157"/>
    </source>
</evidence>
<dbReference type="Proteomes" id="UP001595453">
    <property type="component" value="Unassembled WGS sequence"/>
</dbReference>
<name>A0ABV7CED8_9GAMM</name>
<dbReference type="GO" id="GO:0016787">
    <property type="term" value="F:hydrolase activity"/>
    <property type="evidence" value="ECO:0007669"/>
    <property type="project" value="UniProtKB-KW"/>
</dbReference>
<dbReference type="CDD" id="cd00190">
    <property type="entry name" value="Tryp_SPc"/>
    <property type="match status" value="1"/>
</dbReference>
<dbReference type="SUPFAM" id="SSF50494">
    <property type="entry name" value="Trypsin-like serine proteases"/>
    <property type="match status" value="1"/>
</dbReference>